<dbReference type="Gene3D" id="2.60.40.2470">
    <property type="entry name" value="SoxY domain"/>
    <property type="match status" value="1"/>
</dbReference>
<evidence type="ECO:0000259" key="1">
    <source>
        <dbReference type="Pfam" id="PF13501"/>
    </source>
</evidence>
<sequence length="130" mass="13663">MRSTAAVTLDRRGFLVATVLAGTAGAVPFLAAEPEPIRLTLTTETGGTGLRYRVLLENPASAPAPVRSVQVFALGERQPLLASFDIDPDAPRAEMSGPLDLGREQNVMALVRLDDGTMLHARSHVSAASG</sequence>
<keyword evidence="3" id="KW-1185">Reference proteome</keyword>
<organism evidence="2 3">
    <name type="scientific">Salipiger thiooxidans</name>
    <dbReference type="NCBI Taxonomy" id="282683"/>
    <lineage>
        <taxon>Bacteria</taxon>
        <taxon>Pseudomonadati</taxon>
        <taxon>Pseudomonadota</taxon>
        <taxon>Alphaproteobacteria</taxon>
        <taxon>Rhodobacterales</taxon>
        <taxon>Roseobacteraceae</taxon>
        <taxon>Salipiger</taxon>
    </lineage>
</organism>
<dbReference type="InterPro" id="IPR032711">
    <property type="entry name" value="SoxY"/>
</dbReference>
<dbReference type="AlphaFoldDB" id="A0A1G7CCF2"/>
<accession>A0A1G7CCF2</accession>
<evidence type="ECO:0000313" key="3">
    <source>
        <dbReference type="Proteomes" id="UP000198994"/>
    </source>
</evidence>
<dbReference type="InterPro" id="IPR038162">
    <property type="entry name" value="SoxY_sf"/>
</dbReference>
<dbReference type="STRING" id="282683.SAMN04488105_10337"/>
<dbReference type="Proteomes" id="UP000198994">
    <property type="component" value="Unassembled WGS sequence"/>
</dbReference>
<dbReference type="RefSeq" id="WP_110476878.1">
    <property type="nucleotide sequence ID" value="NZ_FNAV01000003.1"/>
</dbReference>
<proteinExistence type="predicted"/>
<gene>
    <name evidence="2" type="ORF">SAMN04488105_10337</name>
</gene>
<dbReference type="EMBL" id="FNAV01000003">
    <property type="protein sequence ID" value="SDE36410.1"/>
    <property type="molecule type" value="Genomic_DNA"/>
</dbReference>
<protein>
    <submittedName>
        <fullName evidence="2">Sulfur oxidation protein SoxY</fullName>
    </submittedName>
</protein>
<evidence type="ECO:0000313" key="2">
    <source>
        <dbReference type="EMBL" id="SDE36410.1"/>
    </source>
</evidence>
<reference evidence="3" key="1">
    <citation type="submission" date="2016-10" db="EMBL/GenBank/DDBJ databases">
        <authorList>
            <person name="Varghese N."/>
            <person name="Submissions S."/>
        </authorList>
    </citation>
    <scope>NUCLEOTIDE SEQUENCE [LARGE SCALE GENOMIC DNA]</scope>
    <source>
        <strain evidence="3">DSM 10146</strain>
    </source>
</reference>
<name>A0A1G7CCF2_9RHOB</name>
<dbReference type="Pfam" id="PF13501">
    <property type="entry name" value="SoxY"/>
    <property type="match status" value="1"/>
</dbReference>
<feature type="domain" description="Ig-like SoxY" evidence="1">
    <location>
        <begin position="54"/>
        <end position="130"/>
    </location>
</feature>